<sequence>MTITNIVRKIVEIDEEKCDGCGACIPSCAEGALAIVDGKARIVKDLYCDGLGACLGACPRDALTIIEREAEEFDEAAAHAHVARMKAEEEAARARPVTLGCGCPGSAMIEMKREPAKKAKPTSPCACFGDFGEPEEKAAKPESTLSHWPVKIKLVPPHAPFLRGADLIVAADCAPVALAGFNPNVLAGKVVMIGCPKFDDAQEYLAKFKAILTQSGVASVTVLRMEVPCCTGLSHLVHRAAEETGSRVPLKDIVITRNGDMVESML</sequence>
<dbReference type="eggNOG" id="COG1145">
    <property type="taxonomic scope" value="Bacteria"/>
</dbReference>
<feature type="domain" description="4Fe-4S ferredoxin-type" evidence="1">
    <location>
        <begin position="39"/>
        <end position="68"/>
    </location>
</feature>
<dbReference type="Pfam" id="PF13237">
    <property type="entry name" value="Fer4_10"/>
    <property type="match status" value="1"/>
</dbReference>
<name>S7T094_9BACT</name>
<dbReference type="SUPFAM" id="SSF54862">
    <property type="entry name" value="4Fe-4S ferredoxins"/>
    <property type="match status" value="1"/>
</dbReference>
<reference evidence="2 3" key="1">
    <citation type="journal article" date="2013" name="Genome Announc.">
        <title>Draft genome sequences for three mercury-methylating, sulfate-reducing bacteria.</title>
        <authorList>
            <person name="Brown S.D."/>
            <person name="Hurt R.A.Jr."/>
            <person name="Gilmour C.C."/>
            <person name="Elias D.A."/>
        </authorList>
    </citation>
    <scope>NUCLEOTIDE SEQUENCE [LARGE SCALE GENOMIC DNA]</scope>
    <source>
        <strain evidence="2 3">DSM 16529</strain>
    </source>
</reference>
<dbReference type="PATRIC" id="fig|1121439.3.peg.2608"/>
<dbReference type="STRING" id="1121439.dsat_1224"/>
<dbReference type="OrthoDB" id="9795268at2"/>
<dbReference type="EMBL" id="ATHI01000031">
    <property type="protein sequence ID" value="EPR30502.1"/>
    <property type="molecule type" value="Genomic_DNA"/>
</dbReference>
<dbReference type="AlphaFoldDB" id="S7T094"/>
<feature type="domain" description="4Fe-4S ferredoxin-type" evidence="1">
    <location>
        <begin position="9"/>
        <end position="38"/>
    </location>
</feature>
<accession>S7T094</accession>
<dbReference type="RefSeq" id="WP_020887921.1">
    <property type="nucleotide sequence ID" value="NZ_ATHI01000031.1"/>
</dbReference>
<dbReference type="PROSITE" id="PS51379">
    <property type="entry name" value="4FE4S_FER_2"/>
    <property type="match status" value="2"/>
</dbReference>
<evidence type="ECO:0000313" key="3">
    <source>
        <dbReference type="Proteomes" id="UP000014975"/>
    </source>
</evidence>
<evidence type="ECO:0000259" key="1">
    <source>
        <dbReference type="PROSITE" id="PS51379"/>
    </source>
</evidence>
<gene>
    <name evidence="2" type="ORF">dsat_1224</name>
</gene>
<dbReference type="InterPro" id="IPR052911">
    <property type="entry name" value="Corrinoid_activation_enz"/>
</dbReference>
<proteinExistence type="predicted"/>
<dbReference type="PANTHER" id="PTHR42895:SF1">
    <property type="entry name" value="IRON-SULFUR CLUSTER PROTEIN"/>
    <property type="match status" value="1"/>
</dbReference>
<dbReference type="Gene3D" id="3.30.70.20">
    <property type="match status" value="1"/>
</dbReference>
<dbReference type="InterPro" id="IPR017896">
    <property type="entry name" value="4Fe4S_Fe-S-bd"/>
</dbReference>
<protein>
    <submittedName>
        <fullName evidence="2">4Fe-4S ferredoxin iron-sulfur binding domain-containing protein</fullName>
    </submittedName>
</protein>
<dbReference type="Proteomes" id="UP000014975">
    <property type="component" value="Unassembled WGS sequence"/>
</dbReference>
<dbReference type="PANTHER" id="PTHR42895">
    <property type="entry name" value="IRON-SULFUR CLUSTER-BINDING PROTEIN-RELATED"/>
    <property type="match status" value="1"/>
</dbReference>
<comment type="caution">
    <text evidence="2">The sequence shown here is derived from an EMBL/GenBank/DDBJ whole genome shotgun (WGS) entry which is preliminary data.</text>
</comment>
<keyword evidence="3" id="KW-1185">Reference proteome</keyword>
<evidence type="ECO:0000313" key="2">
    <source>
        <dbReference type="EMBL" id="EPR30502.1"/>
    </source>
</evidence>
<organism evidence="2 3">
    <name type="scientific">Alkalidesulfovibrio alkalitolerans DSM 16529</name>
    <dbReference type="NCBI Taxonomy" id="1121439"/>
    <lineage>
        <taxon>Bacteria</taxon>
        <taxon>Pseudomonadati</taxon>
        <taxon>Thermodesulfobacteriota</taxon>
        <taxon>Desulfovibrionia</taxon>
        <taxon>Desulfovibrionales</taxon>
        <taxon>Desulfovibrionaceae</taxon>
        <taxon>Alkalidesulfovibrio</taxon>
    </lineage>
</organism>